<dbReference type="SUPFAM" id="SSF51735">
    <property type="entry name" value="NAD(P)-binding Rossmann-fold domains"/>
    <property type="match status" value="1"/>
</dbReference>
<dbReference type="Gene3D" id="3.40.50.720">
    <property type="entry name" value="NAD(P)-binding Rossmann-like Domain"/>
    <property type="match status" value="1"/>
</dbReference>
<dbReference type="InterPro" id="IPR051935">
    <property type="entry name" value="HSDL2"/>
</dbReference>
<dbReference type="GO" id="GO:0016491">
    <property type="term" value="F:oxidoreductase activity"/>
    <property type="evidence" value="ECO:0007669"/>
    <property type="project" value="UniProtKB-KW"/>
</dbReference>
<evidence type="ECO:0000256" key="3">
    <source>
        <dbReference type="ARBA" id="ARBA00022857"/>
    </source>
</evidence>
<gene>
    <name evidence="7" type="ORF">AAIA72_07380</name>
</gene>
<dbReference type="PRINTS" id="PR00081">
    <property type="entry name" value="GDHRDH"/>
</dbReference>
<dbReference type="PANTHER" id="PTHR42808">
    <property type="entry name" value="HYDROXYSTEROID DEHYDROGENASE-LIKE PROTEIN 2"/>
    <property type="match status" value="1"/>
</dbReference>
<dbReference type="RefSeq" id="WP_369602760.1">
    <property type="nucleotide sequence ID" value="NZ_CP154858.1"/>
</dbReference>
<accession>A0AB39UZZ5</accession>
<dbReference type="InterPro" id="IPR036291">
    <property type="entry name" value="NAD(P)-bd_dom_sf"/>
</dbReference>
<evidence type="ECO:0000256" key="2">
    <source>
        <dbReference type="ARBA" id="ARBA00006484"/>
    </source>
</evidence>
<proteinExistence type="inferred from homology"/>
<comment type="similarity">
    <text evidence="2">Belongs to the short-chain dehydrogenases/reductases (SDR) family.</text>
</comment>
<dbReference type="KEGG" id="tcd:AAIA72_07380"/>
<dbReference type="SMART" id="SM00822">
    <property type="entry name" value="PKS_KR"/>
    <property type="match status" value="1"/>
</dbReference>
<organism evidence="7">
    <name type="scientific">Thermohahella caldifontis</name>
    <dbReference type="NCBI Taxonomy" id="3142973"/>
    <lineage>
        <taxon>Bacteria</taxon>
        <taxon>Pseudomonadati</taxon>
        <taxon>Pseudomonadota</taxon>
        <taxon>Gammaproteobacteria</taxon>
        <taxon>Oceanospirillales</taxon>
        <taxon>Hahellaceae</taxon>
        <taxon>Thermohahella</taxon>
    </lineage>
</organism>
<dbReference type="Pfam" id="PF00106">
    <property type="entry name" value="adh_short"/>
    <property type="match status" value="1"/>
</dbReference>
<name>A0AB39UZZ5_9GAMM</name>
<dbReference type="NCBIfam" id="NF006133">
    <property type="entry name" value="PRK08278.1"/>
    <property type="match status" value="1"/>
</dbReference>
<sequence>MTSPLHDRVILITGASRGIGRAMALRLAREGAKLVLAGKTLDPHPKLPGTLPEVAEAIRKLGSEALVVRCDVRNDNELDTLVETACEHFGGIDVVINNAGAISLTPVEHTPLKKFDLMHQINTRAVLALAQRALPALKASTHAHILNLSPPLNLDPKWFAAYAPYTLTKYGMSMLTLGMAGEFRKYGIAVNSLWPRTLIATAAVEHQPGGEMLIRQARKPDIMADAACEILKGDPATRTGQHLIDEQVLAEAGITDLDRYKADPNADKLLPDLYVT</sequence>
<keyword evidence="3" id="KW-0521">NADP</keyword>
<dbReference type="EMBL" id="CP154858">
    <property type="protein sequence ID" value="XDT73780.1"/>
    <property type="molecule type" value="Genomic_DNA"/>
</dbReference>
<dbReference type="AlphaFoldDB" id="A0AB39UZZ5"/>
<keyword evidence="4" id="KW-0560">Oxidoreductase</keyword>
<evidence type="ECO:0000256" key="1">
    <source>
        <dbReference type="ARBA" id="ARBA00004275"/>
    </source>
</evidence>
<dbReference type="PANTHER" id="PTHR42808:SF3">
    <property type="entry name" value="HYDROXYSTEROID DEHYDROGENASE-LIKE PROTEIN 2"/>
    <property type="match status" value="1"/>
</dbReference>
<comment type="subcellular location">
    <subcellularLocation>
        <location evidence="1">Peroxisome</location>
    </subcellularLocation>
</comment>
<evidence type="ECO:0000313" key="7">
    <source>
        <dbReference type="EMBL" id="XDT73780.1"/>
    </source>
</evidence>
<reference evidence="7" key="1">
    <citation type="submission" date="2024-05" db="EMBL/GenBank/DDBJ databases">
        <title>Genome sequencing of novel strain.</title>
        <authorList>
            <person name="Ganbat D."/>
            <person name="Ganbat S."/>
            <person name="Lee S.-J."/>
        </authorList>
    </citation>
    <scope>NUCLEOTIDE SEQUENCE</scope>
    <source>
        <strain evidence="7">SMD15-11</strain>
    </source>
</reference>
<keyword evidence="5" id="KW-0576">Peroxisome</keyword>
<protein>
    <submittedName>
        <fullName evidence="7">NAD(P)-dependent oxidoreductase</fullName>
    </submittedName>
</protein>
<dbReference type="InterPro" id="IPR002347">
    <property type="entry name" value="SDR_fam"/>
</dbReference>
<evidence type="ECO:0000256" key="4">
    <source>
        <dbReference type="ARBA" id="ARBA00023002"/>
    </source>
</evidence>
<evidence type="ECO:0000256" key="5">
    <source>
        <dbReference type="ARBA" id="ARBA00023140"/>
    </source>
</evidence>
<dbReference type="FunFam" id="3.40.50.720:FF:000301">
    <property type="entry name" value="Hydroxysteroid dehydrogenase like 2"/>
    <property type="match status" value="1"/>
</dbReference>
<feature type="domain" description="Ketoreductase" evidence="6">
    <location>
        <begin position="8"/>
        <end position="183"/>
    </location>
</feature>
<dbReference type="InterPro" id="IPR057326">
    <property type="entry name" value="KR_dom"/>
</dbReference>
<evidence type="ECO:0000259" key="6">
    <source>
        <dbReference type="SMART" id="SM00822"/>
    </source>
</evidence>